<evidence type="ECO:0000256" key="5">
    <source>
        <dbReference type="ARBA" id="ARBA00023014"/>
    </source>
</evidence>
<dbReference type="GO" id="GO:0140663">
    <property type="term" value="F:ATP-dependent FeS chaperone activity"/>
    <property type="evidence" value="ECO:0007669"/>
    <property type="project" value="InterPro"/>
</dbReference>
<dbReference type="GO" id="GO:0016226">
    <property type="term" value="P:iron-sulfur cluster assembly"/>
    <property type="evidence" value="ECO:0007669"/>
    <property type="project" value="InterPro"/>
</dbReference>
<keyword evidence="2" id="KW-0547">Nucleotide-binding</keyword>
<dbReference type="InterPro" id="IPR027417">
    <property type="entry name" value="P-loop_NTPase"/>
</dbReference>
<name>A0A8S0TV87_OLEEU</name>
<keyword evidence="3" id="KW-0067">ATP-binding</keyword>
<dbReference type="Gramene" id="OE9A015938T1">
    <property type="protein sequence ID" value="OE9A015938C1"/>
    <property type="gene ID" value="OE9A015938"/>
</dbReference>
<dbReference type="PANTHER" id="PTHR23264">
    <property type="entry name" value="NUCLEOTIDE-BINDING PROTEIN NBP35 YEAST -RELATED"/>
    <property type="match status" value="1"/>
</dbReference>
<comment type="caution">
    <text evidence="6">The sequence shown here is derived from an EMBL/GenBank/DDBJ whole genome shotgun (WGS) entry which is preliminary data.</text>
</comment>
<dbReference type="GO" id="GO:0005829">
    <property type="term" value="C:cytosol"/>
    <property type="evidence" value="ECO:0007669"/>
    <property type="project" value="TreeGrafter"/>
</dbReference>
<dbReference type="OrthoDB" id="1741334at2759"/>
<evidence type="ECO:0000256" key="3">
    <source>
        <dbReference type="ARBA" id="ARBA00022840"/>
    </source>
</evidence>
<gene>
    <name evidence="6" type="ORF">OLEA9_A015938</name>
</gene>
<reference evidence="6 7" key="1">
    <citation type="submission" date="2019-12" db="EMBL/GenBank/DDBJ databases">
        <authorList>
            <person name="Alioto T."/>
            <person name="Alioto T."/>
            <person name="Gomez Garrido J."/>
        </authorList>
    </citation>
    <scope>NUCLEOTIDE SEQUENCE [LARGE SCALE GENOMIC DNA]</scope>
</reference>
<evidence type="ECO:0000313" key="6">
    <source>
        <dbReference type="EMBL" id="CAA3010075.1"/>
    </source>
</evidence>
<dbReference type="GO" id="GO:0051536">
    <property type="term" value="F:iron-sulfur cluster binding"/>
    <property type="evidence" value="ECO:0007669"/>
    <property type="project" value="UniProtKB-KW"/>
</dbReference>
<dbReference type="Proteomes" id="UP000594638">
    <property type="component" value="Unassembled WGS sequence"/>
</dbReference>
<sequence length="144" mass="16398">MSGKGGVGKSTFSAQLSFALEAMNFQLTLVVTCFYVESNLGIISIGLMLSHPDEAAIWRGPRKSGIIKQFLKDVNWGELDFLVVDGPPGTSDEHILDRSVPPSNWNRCCYYSYREKSTGYRFLELSRAWVVYYNRKMLFVQHVF</sequence>
<keyword evidence="1" id="KW-0479">Metal-binding</keyword>
<keyword evidence="5" id="KW-0411">Iron-sulfur</keyword>
<organism evidence="6 7">
    <name type="scientific">Olea europaea subsp. europaea</name>
    <dbReference type="NCBI Taxonomy" id="158383"/>
    <lineage>
        <taxon>Eukaryota</taxon>
        <taxon>Viridiplantae</taxon>
        <taxon>Streptophyta</taxon>
        <taxon>Embryophyta</taxon>
        <taxon>Tracheophyta</taxon>
        <taxon>Spermatophyta</taxon>
        <taxon>Magnoliopsida</taxon>
        <taxon>eudicotyledons</taxon>
        <taxon>Gunneridae</taxon>
        <taxon>Pentapetalae</taxon>
        <taxon>asterids</taxon>
        <taxon>lamiids</taxon>
        <taxon>Lamiales</taxon>
        <taxon>Oleaceae</taxon>
        <taxon>Oleeae</taxon>
        <taxon>Olea</taxon>
    </lineage>
</organism>
<evidence type="ECO:0000256" key="4">
    <source>
        <dbReference type="ARBA" id="ARBA00023004"/>
    </source>
</evidence>
<protein>
    <submittedName>
        <fullName evidence="6">Cytosolic Fe-S cluster assembly factor NBP35</fullName>
    </submittedName>
</protein>
<dbReference type="SUPFAM" id="SSF52540">
    <property type="entry name" value="P-loop containing nucleoside triphosphate hydrolases"/>
    <property type="match status" value="1"/>
</dbReference>
<evidence type="ECO:0000256" key="2">
    <source>
        <dbReference type="ARBA" id="ARBA00022741"/>
    </source>
</evidence>
<dbReference type="InterPro" id="IPR033756">
    <property type="entry name" value="YlxH/NBP35"/>
</dbReference>
<dbReference type="AlphaFoldDB" id="A0A8S0TV87"/>
<dbReference type="InterPro" id="IPR019591">
    <property type="entry name" value="Mrp/NBP35_ATP-bd"/>
</dbReference>
<dbReference type="GO" id="GO:0005524">
    <property type="term" value="F:ATP binding"/>
    <property type="evidence" value="ECO:0007669"/>
    <property type="project" value="UniProtKB-KW"/>
</dbReference>
<evidence type="ECO:0000256" key="1">
    <source>
        <dbReference type="ARBA" id="ARBA00022723"/>
    </source>
</evidence>
<dbReference type="Pfam" id="PF10609">
    <property type="entry name" value="ParA"/>
    <property type="match status" value="1"/>
</dbReference>
<dbReference type="GO" id="GO:0046872">
    <property type="term" value="F:metal ion binding"/>
    <property type="evidence" value="ECO:0007669"/>
    <property type="project" value="UniProtKB-KW"/>
</dbReference>
<dbReference type="EMBL" id="CACTIH010007333">
    <property type="protein sequence ID" value="CAA3010075.1"/>
    <property type="molecule type" value="Genomic_DNA"/>
</dbReference>
<keyword evidence="7" id="KW-1185">Reference proteome</keyword>
<evidence type="ECO:0000313" key="7">
    <source>
        <dbReference type="Proteomes" id="UP000594638"/>
    </source>
</evidence>
<keyword evidence="4" id="KW-0408">Iron</keyword>
<accession>A0A8S0TV87</accession>
<dbReference type="InterPro" id="IPR000808">
    <property type="entry name" value="Mrp-like_CS"/>
</dbReference>
<proteinExistence type="predicted"/>
<dbReference type="PROSITE" id="PS01215">
    <property type="entry name" value="MRP"/>
    <property type="match status" value="1"/>
</dbReference>
<dbReference type="PANTHER" id="PTHR23264:SF19">
    <property type="entry name" value="CYTOSOLIC FE-S CLUSTER ASSEMBLY FACTOR NUBP2"/>
    <property type="match status" value="1"/>
</dbReference>
<dbReference type="Gene3D" id="3.40.50.300">
    <property type="entry name" value="P-loop containing nucleotide triphosphate hydrolases"/>
    <property type="match status" value="1"/>
</dbReference>